<dbReference type="Proteomes" id="UP000245708">
    <property type="component" value="Unassembled WGS sequence"/>
</dbReference>
<reference evidence="1 2" key="1">
    <citation type="submission" date="2018-05" db="EMBL/GenBank/DDBJ databases">
        <title>Genomic Encyclopedia of Type Strains, Phase IV (KMG-IV): sequencing the most valuable type-strain genomes for metagenomic binning, comparative biology and taxonomic classification.</title>
        <authorList>
            <person name="Goeker M."/>
        </authorList>
    </citation>
    <scope>NUCLEOTIDE SEQUENCE [LARGE SCALE GENOMIC DNA]</scope>
    <source>
        <strain evidence="1 2">DSM 16097</strain>
    </source>
</reference>
<proteinExistence type="predicted"/>
<comment type="caution">
    <text evidence="1">The sequence shown here is derived from an EMBL/GenBank/DDBJ whole genome shotgun (WGS) entry which is preliminary data.</text>
</comment>
<dbReference type="EMBL" id="QGGW01000001">
    <property type="protein sequence ID" value="PWK62079.1"/>
    <property type="molecule type" value="Genomic_DNA"/>
</dbReference>
<dbReference type="RefSeq" id="WP_109664052.1">
    <property type="nucleotide sequence ID" value="NZ_QGGW01000001.1"/>
</dbReference>
<dbReference type="SUPFAM" id="SSF53474">
    <property type="entry name" value="alpha/beta-Hydrolases"/>
    <property type="match status" value="1"/>
</dbReference>
<dbReference type="OrthoDB" id="7303283at2"/>
<organism evidence="1 2">
    <name type="scientific">Roseicyclus mahoneyensis</name>
    <dbReference type="NCBI Taxonomy" id="164332"/>
    <lineage>
        <taxon>Bacteria</taxon>
        <taxon>Pseudomonadati</taxon>
        <taxon>Pseudomonadota</taxon>
        <taxon>Alphaproteobacteria</taxon>
        <taxon>Rhodobacterales</taxon>
        <taxon>Roseobacteraceae</taxon>
        <taxon>Roseicyclus</taxon>
    </lineage>
</organism>
<gene>
    <name evidence="1" type="ORF">C7455_101104</name>
</gene>
<evidence type="ECO:0000313" key="1">
    <source>
        <dbReference type="EMBL" id="PWK62079.1"/>
    </source>
</evidence>
<evidence type="ECO:0000313" key="2">
    <source>
        <dbReference type="Proteomes" id="UP000245708"/>
    </source>
</evidence>
<protein>
    <recommendedName>
        <fullName evidence="3">Alpha/beta hydrolase family protein DUF900</fullName>
    </recommendedName>
</protein>
<keyword evidence="2" id="KW-1185">Reference proteome</keyword>
<sequence length="297" mass="32177">MAMISVNVTGQDWASAAPLAPALHALPPRAAVTVMIHGYRYSPRDPANDPHRHILSPRGGSARWKSVSWPRHLRLDRTEAALGISLGWHARGHLQGAARRAFDAGDALADLLCAIKAARPDIHVNLIGHSLGARVALAAMAGLPAAHVDRVILLSGAEYRSLALAAMASPAGRTAQVLNVTSGENLIFDCGFRLAVPAPHPRDWPIAAGLHQVPGWTDLRIDCPDNRAALDRIGLGIRPPRVRICHWSSYLRPGLFRLYRRVCDPSQPDILPRLADALPRPERSRATRGPVPRLSPL</sequence>
<evidence type="ECO:0008006" key="3">
    <source>
        <dbReference type="Google" id="ProtNLM"/>
    </source>
</evidence>
<accession>A0A316GMP5</accession>
<dbReference type="Gene3D" id="3.40.50.1820">
    <property type="entry name" value="alpha/beta hydrolase"/>
    <property type="match status" value="1"/>
</dbReference>
<dbReference type="InterPro" id="IPR029058">
    <property type="entry name" value="AB_hydrolase_fold"/>
</dbReference>
<dbReference type="AlphaFoldDB" id="A0A316GMP5"/>
<name>A0A316GMP5_9RHOB</name>